<dbReference type="PROSITE" id="PS50302">
    <property type="entry name" value="PUM"/>
    <property type="match status" value="8"/>
</dbReference>
<evidence type="ECO:0000256" key="2">
    <source>
        <dbReference type="PROSITE-ProRule" id="PRU00317"/>
    </source>
</evidence>
<feature type="compositionally biased region" description="Gly residues" evidence="3">
    <location>
        <begin position="359"/>
        <end position="371"/>
    </location>
</feature>
<dbReference type="InterPro" id="IPR033712">
    <property type="entry name" value="Pumilio_RNA-bd"/>
</dbReference>
<feature type="repeat" description="Pumilio" evidence="2">
    <location>
        <begin position="291"/>
        <end position="327"/>
    </location>
</feature>
<evidence type="ECO:0000256" key="1">
    <source>
        <dbReference type="ARBA" id="ARBA00022737"/>
    </source>
</evidence>
<dbReference type="SMART" id="SM00025">
    <property type="entry name" value="Pumilio"/>
    <property type="match status" value="8"/>
</dbReference>
<dbReference type="AlphaFoldDB" id="A0A7R9YUU0"/>
<dbReference type="InterPro" id="IPR016024">
    <property type="entry name" value="ARM-type_fold"/>
</dbReference>
<dbReference type="EMBL" id="HBEC01016907">
    <property type="protein sequence ID" value="CAD8287873.1"/>
    <property type="molecule type" value="Transcribed_RNA"/>
</dbReference>
<dbReference type="PANTHER" id="PTHR12537:SF12">
    <property type="entry name" value="MATERNAL PROTEIN PUMILIO"/>
    <property type="match status" value="1"/>
</dbReference>
<evidence type="ECO:0000256" key="3">
    <source>
        <dbReference type="SAM" id="MobiDB-lite"/>
    </source>
</evidence>
<dbReference type="Pfam" id="PF00806">
    <property type="entry name" value="PUF"/>
    <property type="match status" value="8"/>
</dbReference>
<dbReference type="InterPro" id="IPR011989">
    <property type="entry name" value="ARM-like"/>
</dbReference>
<dbReference type="PROSITE" id="PS50303">
    <property type="entry name" value="PUM_HD"/>
    <property type="match status" value="1"/>
</dbReference>
<evidence type="ECO:0000313" key="5">
    <source>
        <dbReference type="EMBL" id="CAD8287873.1"/>
    </source>
</evidence>
<dbReference type="InterPro" id="IPR001313">
    <property type="entry name" value="Pumilio_RNA-bd_rpt"/>
</dbReference>
<feature type="domain" description="PUM-HD" evidence="4">
    <location>
        <begin position="7"/>
        <end position="353"/>
    </location>
</feature>
<dbReference type="CDD" id="cd07920">
    <property type="entry name" value="Pumilio"/>
    <property type="match status" value="1"/>
</dbReference>
<proteinExistence type="predicted"/>
<dbReference type="InterPro" id="IPR033133">
    <property type="entry name" value="PUM-HD"/>
</dbReference>
<feature type="repeat" description="Pumilio" evidence="2">
    <location>
        <begin position="100"/>
        <end position="135"/>
    </location>
</feature>
<feature type="repeat" description="Pumilio" evidence="2">
    <location>
        <begin position="27"/>
        <end position="63"/>
    </location>
</feature>
<dbReference type="PANTHER" id="PTHR12537">
    <property type="entry name" value="RNA BINDING PROTEIN PUMILIO-RELATED"/>
    <property type="match status" value="1"/>
</dbReference>
<feature type="region of interest" description="Disordered" evidence="3">
    <location>
        <begin position="359"/>
        <end position="399"/>
    </location>
</feature>
<evidence type="ECO:0000259" key="4">
    <source>
        <dbReference type="PROSITE" id="PS50303"/>
    </source>
</evidence>
<name>A0A7R9YUU0_9CHLO</name>
<dbReference type="GO" id="GO:0003729">
    <property type="term" value="F:mRNA binding"/>
    <property type="evidence" value="ECO:0007669"/>
    <property type="project" value="TreeGrafter"/>
</dbReference>
<dbReference type="GO" id="GO:0005737">
    <property type="term" value="C:cytoplasm"/>
    <property type="evidence" value="ECO:0007669"/>
    <property type="project" value="TreeGrafter"/>
</dbReference>
<feature type="repeat" description="Pumilio" evidence="2">
    <location>
        <begin position="136"/>
        <end position="171"/>
    </location>
</feature>
<feature type="repeat" description="Pumilio" evidence="2">
    <location>
        <begin position="172"/>
        <end position="208"/>
    </location>
</feature>
<organism evidence="5">
    <name type="scientific">Chlamydomonas euryale</name>
    <dbReference type="NCBI Taxonomy" id="1486919"/>
    <lineage>
        <taxon>Eukaryota</taxon>
        <taxon>Viridiplantae</taxon>
        <taxon>Chlorophyta</taxon>
        <taxon>core chlorophytes</taxon>
        <taxon>Chlorophyceae</taxon>
        <taxon>CS clade</taxon>
        <taxon>Chlamydomonadales</taxon>
        <taxon>Chlamydomonadaceae</taxon>
        <taxon>Chlamydomonas</taxon>
    </lineage>
</organism>
<feature type="repeat" description="Pumilio" evidence="2">
    <location>
        <begin position="245"/>
        <end position="280"/>
    </location>
</feature>
<keyword evidence="1" id="KW-0677">Repeat</keyword>
<gene>
    <name evidence="5" type="ORF">CEUR00632_LOCUS7912</name>
</gene>
<dbReference type="Gene3D" id="1.25.10.10">
    <property type="entry name" value="Leucine-rich Repeat Variant"/>
    <property type="match status" value="1"/>
</dbReference>
<sequence>MGEARGAVDQLLEEFKVNKPANFCLRDVSGHVFAFSLDQFGSRFIQQQLDGPDGAASVPGLLSEVMPRLVELSCDIFGNYVVQKALDVGDAGARAAVASALAGDMLSLSLNQYGCRVVQKALQVLPEEGQVAIVSELDSQVMRCVRDANGNHVIQKVIECVPTPRITHILDAFLACILPLSGHPFGCRIVQRILEHCKDPMRRGAALDEILKGTHKLILDQYGNYVIQQLLQCGSTPERVHIVGVIAPGIQRLALHKFASNVIEKGLTYCDTRERDTLIWGILGHGRPVPEGEPDPLQAMMKDQFGNYVVQKVLAVANPEQRDVLLSRMQPHLSALKKYTYGKHIAARAEKLLVAAGAQRGGGGAAGGGGAPSAPSSGEHASTAGGEPLSSRGQGPSAP</sequence>
<dbReference type="GO" id="GO:0010608">
    <property type="term" value="P:post-transcriptional regulation of gene expression"/>
    <property type="evidence" value="ECO:0007669"/>
    <property type="project" value="TreeGrafter"/>
</dbReference>
<feature type="repeat" description="Pumilio" evidence="2">
    <location>
        <begin position="209"/>
        <end position="244"/>
    </location>
</feature>
<accession>A0A7R9YUU0</accession>
<dbReference type="SUPFAM" id="SSF48371">
    <property type="entry name" value="ARM repeat"/>
    <property type="match status" value="1"/>
</dbReference>
<feature type="repeat" description="Pumilio" evidence="2">
    <location>
        <begin position="64"/>
        <end position="99"/>
    </location>
</feature>
<protein>
    <recommendedName>
        <fullName evidence="4">PUM-HD domain-containing protein</fullName>
    </recommendedName>
</protein>
<reference evidence="5" key="1">
    <citation type="submission" date="2021-01" db="EMBL/GenBank/DDBJ databases">
        <authorList>
            <person name="Corre E."/>
            <person name="Pelletier E."/>
            <person name="Niang G."/>
            <person name="Scheremetjew M."/>
            <person name="Finn R."/>
            <person name="Kale V."/>
            <person name="Holt S."/>
            <person name="Cochrane G."/>
            <person name="Meng A."/>
            <person name="Brown T."/>
            <person name="Cohen L."/>
        </authorList>
    </citation>
    <scope>NUCLEOTIDE SEQUENCE</scope>
    <source>
        <strain evidence="5">CCMP219</strain>
    </source>
</reference>